<sequence length="306" mass="33880">MPSKSSAAAPSFEWVKYTVSNPLPGCREVVVLDKKGAPIKWTRYASTSLAAIVLPSKAPAPASKTVYDPRLNGDIPVVRDQTYRNQIVKALEKGERVRTREEALAAFAKEVGQAGSGQVEEDEEEDEEDQLDGCSVRDVSPELAAGPSTFPVQEEEEEDSVNDDSDEDEDEDEAPKPKIRFSHKRYLIPAPLPNEQPVVVYDKSGNIVTEYAYSTDFEKIVLPRHVRGRDKKLKMPDGTTRKVMRWKLYKRRIESASAPPGLSAPSLLTLRWDGAAEKLKAGKHVSTAKEALARLKKASSDESDDE</sequence>
<proteinExistence type="predicted"/>
<keyword evidence="3" id="KW-1185">Reference proteome</keyword>
<dbReference type="EMBL" id="KB722663">
    <property type="protein sequence ID" value="EMS20098.1"/>
    <property type="molecule type" value="Genomic_DNA"/>
</dbReference>
<dbReference type="AlphaFoldDB" id="M7XIU4"/>
<evidence type="ECO:0000313" key="3">
    <source>
        <dbReference type="Proteomes" id="UP000016926"/>
    </source>
</evidence>
<feature type="compositionally biased region" description="Acidic residues" evidence="1">
    <location>
        <begin position="153"/>
        <end position="173"/>
    </location>
</feature>
<dbReference type="HOGENOM" id="CLU_909600_0_0_1"/>
<accession>M7XIU4</accession>
<name>M7XIU4_RHOT1</name>
<dbReference type="GeneID" id="27367644"/>
<protein>
    <submittedName>
        <fullName evidence="2">Uncharacterized protein</fullName>
    </submittedName>
</protein>
<dbReference type="Proteomes" id="UP000016926">
    <property type="component" value="Unassembled WGS sequence"/>
</dbReference>
<feature type="compositionally biased region" description="Acidic residues" evidence="1">
    <location>
        <begin position="119"/>
        <end position="131"/>
    </location>
</feature>
<dbReference type="RefSeq" id="XP_016271217.1">
    <property type="nucleotide sequence ID" value="XM_016417301.1"/>
</dbReference>
<gene>
    <name evidence="2" type="ORF">RHTO_03631</name>
</gene>
<reference evidence="2 3" key="1">
    <citation type="journal article" date="2012" name="Nat. Commun.">
        <title>A multi-omic map of the lipid-producing yeast Rhodosporidium toruloides.</title>
        <authorList>
            <person name="Zhu Z."/>
            <person name="Zhang S."/>
            <person name="Liu H."/>
            <person name="Shen H."/>
            <person name="Lin X."/>
            <person name="Yang F."/>
            <person name="Zhou Y.J."/>
            <person name="Jin G."/>
            <person name="Ye M."/>
            <person name="Zou H."/>
            <person name="Zou H."/>
            <person name="Zhao Z.K."/>
        </authorList>
    </citation>
    <scope>NUCLEOTIDE SEQUENCE [LARGE SCALE GENOMIC DNA]</scope>
    <source>
        <strain evidence="2 3">NP11</strain>
    </source>
</reference>
<organism evidence="2 3">
    <name type="scientific">Rhodotorula toruloides (strain NP11)</name>
    <name type="common">Yeast</name>
    <name type="synonym">Rhodosporidium toruloides</name>
    <dbReference type="NCBI Taxonomy" id="1130832"/>
    <lineage>
        <taxon>Eukaryota</taxon>
        <taxon>Fungi</taxon>
        <taxon>Dikarya</taxon>
        <taxon>Basidiomycota</taxon>
        <taxon>Pucciniomycotina</taxon>
        <taxon>Microbotryomycetes</taxon>
        <taxon>Sporidiobolales</taxon>
        <taxon>Sporidiobolaceae</taxon>
        <taxon>Rhodotorula</taxon>
    </lineage>
</organism>
<feature type="region of interest" description="Disordered" evidence="1">
    <location>
        <begin position="110"/>
        <end position="180"/>
    </location>
</feature>
<evidence type="ECO:0000256" key="1">
    <source>
        <dbReference type="SAM" id="MobiDB-lite"/>
    </source>
</evidence>
<evidence type="ECO:0000313" key="2">
    <source>
        <dbReference type="EMBL" id="EMS20098.1"/>
    </source>
</evidence>